<comment type="similarity">
    <text evidence="2 10">Belongs to the GRAS family. DELLA subfamily.</text>
</comment>
<evidence type="ECO:0000259" key="12">
    <source>
        <dbReference type="PROSITE" id="PS51017"/>
    </source>
</evidence>
<evidence type="ECO:0000256" key="11">
    <source>
        <dbReference type="SAM" id="MobiDB-lite"/>
    </source>
</evidence>
<evidence type="ECO:0000256" key="10">
    <source>
        <dbReference type="RuleBase" id="RU367159"/>
    </source>
</evidence>
<dbReference type="GO" id="GO:0005634">
    <property type="term" value="C:nucleus"/>
    <property type="evidence" value="ECO:0007669"/>
    <property type="project" value="UniProtKB-SubCell"/>
</dbReference>
<dbReference type="Proteomes" id="UP001189624">
    <property type="component" value="Chromosome 10"/>
</dbReference>
<accession>A0AA87B6S7</accession>
<feature type="region of interest" description="Disordered" evidence="11">
    <location>
        <begin position="572"/>
        <end position="601"/>
    </location>
</feature>
<evidence type="ECO:0000256" key="5">
    <source>
        <dbReference type="ARBA" id="ARBA00023015"/>
    </source>
</evidence>
<name>A0AA87B6S7_9FABA</name>
<evidence type="ECO:0000256" key="3">
    <source>
        <dbReference type="ARBA" id="ARBA00022843"/>
    </source>
</evidence>
<keyword evidence="7 8" id="KW-0539">Nucleus</keyword>
<dbReference type="PROSITE" id="PS51017">
    <property type="entry name" value="CCT"/>
    <property type="match status" value="1"/>
</dbReference>
<dbReference type="EMBL" id="OY731407">
    <property type="protein sequence ID" value="CAJ1976533.1"/>
    <property type="molecule type" value="Genomic_DNA"/>
</dbReference>
<dbReference type="Gene3D" id="1.10.10.1290">
    <property type="entry name" value="Transcriptional regulator DELLA, N-terminal domain"/>
    <property type="match status" value="1"/>
</dbReference>
<feature type="region of interest" description="SAW" evidence="9">
    <location>
        <begin position="1101"/>
        <end position="1176"/>
    </location>
</feature>
<feature type="short sequence motif" description="LXXLL motif" evidence="9">
    <location>
        <begin position="1021"/>
        <end position="1025"/>
    </location>
</feature>
<feature type="domain" description="CCT" evidence="12">
    <location>
        <begin position="537"/>
        <end position="579"/>
    </location>
</feature>
<evidence type="ECO:0000313" key="15">
    <source>
        <dbReference type="Proteomes" id="UP001189624"/>
    </source>
</evidence>
<keyword evidence="5 10" id="KW-0805">Transcription regulation</keyword>
<comment type="subcellular location">
    <subcellularLocation>
        <location evidence="1 8 10">Nucleus</location>
    </subcellularLocation>
</comment>
<sequence length="1190" mass="131276">MHSFRDKVTQKLSHLFPNSSSPQNYVLWLVYMTDVKGRQWVLLYSTLKHGVSLRTLIRKSAELSCPGLLIVGDMQGAVFGGLLDCPLKPTAKRKYQGTNQTFVFTTVYGQPRLFLPTGLNRYYYMCMSDLLVLGGGGNYALCLEEDLLSGTSGPSETFGNSCLAHSPEFKLKNVEYKSYESSLLCGVLHMLPLFKAKMLLFDVQKKRLSSTSLWMGYTMLQDVFDQPLPPKAEQQQQLPIDEISSPLSARIFELCNAEFFPEALPNSEVTSSSNCCYEENSSYAATNISLTVDVENKLNNNGNTVTTPTSTTTTTTNNNTTNSSNLSIIFDSQEEIDNDISASIDFSLSPSFNAPPFLPVTSQQEQFDFSSVQPQVQLPACSVVEGFSQYTTDSVAPPLMGAPLPSVFEEDCISSVPSYVPLNPSSPCTYLSPGMPPYMTPGPLTTALSTDSSGFFGGNILLGSELQTQELEYQGENGRIYCTDSIQRVFNPPDLQALGTESQQLIPGGGSSATLTPEISNLEDSSFKVGKLSVEQRKEKINRYMKKRNERNFSKKIKYACRKTLADSRPRVRGRFAKNDDFGETNRTTSSNHEDDDEEEVVVKDEDDMVDSSDIFAHISGVNSFKYNYSIHEELVLAKLKGFSNTTQSQHSKQEACKLGDGQGYVSAVMLVNAPPKSKDGSGKSIAGHVGQVGNFRVLKIEGTSSESKTRDMDGHLAGLGYKVRSSELCQVAENMERLENAINTVNSSRDISQVVSDTLLYDPSNIGLGSWVDTLLSELDQTVSLPYDLCSDLPDLPTDPNRQLGMVTTVEEDSGIRLVHTLITCADSVQRGDLPFAGSLIDSMQGLLAHVNTSCGIGKVAGYFIDALRRRISSPQNAVFPTSPYENDVLYHHYYEACPYLKFAHFTANQAILEAFNGHDCVHVIDFNLMQGLQWPALIQALALRPGGPPSLRLTGVGPPSPDERDTLREIGARLAELAHSVNVRFAFRGVAAWRLEDVKPWMLQVSPKEAVAVNSIMQLHRVLGSGIDAVLGWIRSLNPKIVTVVEQEANHNGEGFLERFTEALHYYSTVFDSLEACSVEPDKALAEMYLQREICNLVCCEGPARVERHEPLAKWRERLAKAGFRPLHLGSNAYKQASMLLTLFSAEGYCVEENQGSLTLGWHSRPLIAASAWQAAPLREGETLRFHR</sequence>
<dbReference type="PROSITE" id="PS51886">
    <property type="entry name" value="TLDC"/>
    <property type="match status" value="1"/>
</dbReference>
<feature type="domain" description="TLDc" evidence="13">
    <location>
        <begin position="2"/>
        <end position="180"/>
    </location>
</feature>
<keyword evidence="15" id="KW-1185">Reference proteome</keyword>
<reference evidence="14" key="1">
    <citation type="submission" date="2023-10" db="EMBL/GenBank/DDBJ databases">
        <authorList>
            <person name="Domelevo Entfellner J.-B."/>
        </authorList>
    </citation>
    <scope>NUCLEOTIDE SEQUENCE</scope>
</reference>
<keyword evidence="4 10" id="KW-0939">Gibberellin signaling pathway</keyword>
<protein>
    <recommendedName>
        <fullName evidence="10">DELLA protein</fullName>
    </recommendedName>
</protein>
<organism evidence="14 15">
    <name type="scientific">Sphenostylis stenocarpa</name>
    <dbReference type="NCBI Taxonomy" id="92480"/>
    <lineage>
        <taxon>Eukaryota</taxon>
        <taxon>Viridiplantae</taxon>
        <taxon>Streptophyta</taxon>
        <taxon>Embryophyta</taxon>
        <taxon>Tracheophyta</taxon>
        <taxon>Spermatophyta</taxon>
        <taxon>Magnoliopsida</taxon>
        <taxon>eudicotyledons</taxon>
        <taxon>Gunneridae</taxon>
        <taxon>Pentapetalae</taxon>
        <taxon>rosids</taxon>
        <taxon>fabids</taxon>
        <taxon>Fabales</taxon>
        <taxon>Fabaceae</taxon>
        <taxon>Papilionoideae</taxon>
        <taxon>50 kb inversion clade</taxon>
        <taxon>NPAAA clade</taxon>
        <taxon>indigoferoid/millettioid clade</taxon>
        <taxon>Phaseoleae</taxon>
        <taxon>Sphenostylis</taxon>
    </lineage>
</organism>
<dbReference type="PANTHER" id="PTHR31636">
    <property type="entry name" value="OSJNBA0084A10.13 PROTEIN-RELATED"/>
    <property type="match status" value="1"/>
</dbReference>
<evidence type="ECO:0000313" key="14">
    <source>
        <dbReference type="EMBL" id="CAJ1976533.1"/>
    </source>
</evidence>
<feature type="region of interest" description="Disordered" evidence="11">
    <location>
        <begin position="300"/>
        <end position="321"/>
    </location>
</feature>
<evidence type="ECO:0000256" key="9">
    <source>
        <dbReference type="PROSITE-ProRule" id="PRU01191"/>
    </source>
</evidence>
<dbReference type="Pfam" id="PF12041">
    <property type="entry name" value="DELLA"/>
    <property type="match status" value="1"/>
</dbReference>
<gene>
    <name evidence="14" type="ORF">AYBTSS11_LOCUS28671</name>
</gene>
<dbReference type="SMART" id="SM00584">
    <property type="entry name" value="TLDc"/>
    <property type="match status" value="1"/>
</dbReference>
<feature type="short sequence motif" description="VHIID" evidence="9">
    <location>
        <begin position="923"/>
        <end position="927"/>
    </location>
</feature>
<evidence type="ECO:0000256" key="6">
    <source>
        <dbReference type="ARBA" id="ARBA00023163"/>
    </source>
</evidence>
<feature type="region of interest" description="Leucine repeat II (LRII)" evidence="9">
    <location>
        <begin position="971"/>
        <end position="1003"/>
    </location>
</feature>
<evidence type="ECO:0000256" key="2">
    <source>
        <dbReference type="ARBA" id="ARBA00010273"/>
    </source>
</evidence>
<evidence type="ECO:0000256" key="1">
    <source>
        <dbReference type="ARBA" id="ARBA00004123"/>
    </source>
</evidence>
<comment type="function">
    <text evidence="10">Transcriptional regulator that acts as a repressor of the gibberellin (GA) signaling pathway. Probably acts by participating in large multiprotein complexes that repress transcription of GA-inducible genes.</text>
</comment>
<dbReference type="InterPro" id="IPR005202">
    <property type="entry name" value="TF_GRAS"/>
</dbReference>
<dbReference type="Gramene" id="rna-AYBTSS11_LOCUS28671">
    <property type="protein sequence ID" value="CAJ1976533.1"/>
    <property type="gene ID" value="gene-AYBTSS11_LOCUS28671"/>
</dbReference>
<proteinExistence type="inferred from homology"/>
<evidence type="ECO:0000256" key="8">
    <source>
        <dbReference type="PROSITE-ProRule" id="PRU00357"/>
    </source>
</evidence>
<dbReference type="AlphaFoldDB" id="A0AA87B6S7"/>
<dbReference type="InterPro" id="IPR021914">
    <property type="entry name" value="TF_DELLA_N"/>
</dbReference>
<dbReference type="InterPro" id="IPR010402">
    <property type="entry name" value="CCT_domain"/>
</dbReference>
<comment type="domain">
    <text evidence="10">The DELLA motif is required for its GA-induced degradation.</text>
</comment>
<dbReference type="Pfam" id="PF07534">
    <property type="entry name" value="TLD"/>
    <property type="match status" value="1"/>
</dbReference>
<evidence type="ECO:0000259" key="13">
    <source>
        <dbReference type="PROSITE" id="PS51886"/>
    </source>
</evidence>
<feature type="region of interest" description="VHIID" evidence="9">
    <location>
        <begin position="892"/>
        <end position="957"/>
    </location>
</feature>
<dbReference type="Pfam" id="PF03514">
    <property type="entry name" value="GRAS"/>
    <property type="match status" value="1"/>
</dbReference>
<keyword evidence="6 10" id="KW-0804">Transcription</keyword>
<evidence type="ECO:0000256" key="7">
    <source>
        <dbReference type="ARBA" id="ARBA00023242"/>
    </source>
</evidence>
<comment type="caution">
    <text evidence="9">Lacks conserved residue(s) required for the propagation of feature annotation.</text>
</comment>
<dbReference type="SMART" id="SM01129">
    <property type="entry name" value="DELLA"/>
    <property type="match status" value="1"/>
</dbReference>
<dbReference type="InterPro" id="IPR038088">
    <property type="entry name" value="DELLA_N_sf"/>
</dbReference>
<dbReference type="Pfam" id="PF06203">
    <property type="entry name" value="CCT"/>
    <property type="match status" value="1"/>
</dbReference>
<dbReference type="InterPro" id="IPR006571">
    <property type="entry name" value="TLDc_dom"/>
</dbReference>
<dbReference type="PROSITE" id="PS50985">
    <property type="entry name" value="GRAS"/>
    <property type="match status" value="1"/>
</dbReference>
<dbReference type="GO" id="GO:0009740">
    <property type="term" value="P:gibberellic acid mediated signaling pathway"/>
    <property type="evidence" value="ECO:0007669"/>
    <property type="project" value="UniProtKB-UniRule"/>
</dbReference>
<keyword evidence="3" id="KW-0832">Ubl conjugation</keyword>
<evidence type="ECO:0000256" key="4">
    <source>
        <dbReference type="ARBA" id="ARBA00022941"/>
    </source>
</evidence>